<organism evidence="1 2">
    <name type="scientific">Antarcticirhabdus aurantiaca</name>
    <dbReference type="NCBI Taxonomy" id="2606717"/>
    <lineage>
        <taxon>Bacteria</taxon>
        <taxon>Pseudomonadati</taxon>
        <taxon>Pseudomonadota</taxon>
        <taxon>Alphaproteobacteria</taxon>
        <taxon>Hyphomicrobiales</taxon>
        <taxon>Aurantimonadaceae</taxon>
        <taxon>Antarcticirhabdus</taxon>
    </lineage>
</organism>
<proteinExistence type="predicted"/>
<evidence type="ECO:0000313" key="1">
    <source>
        <dbReference type="EMBL" id="WAJ28755.1"/>
    </source>
</evidence>
<gene>
    <name evidence="1" type="ORF">OXU80_00425</name>
</gene>
<dbReference type="Proteomes" id="UP001163223">
    <property type="component" value="Chromosome"/>
</dbReference>
<dbReference type="EMBL" id="CP113520">
    <property type="protein sequence ID" value="WAJ28755.1"/>
    <property type="molecule type" value="Genomic_DNA"/>
</dbReference>
<evidence type="ECO:0000313" key="2">
    <source>
        <dbReference type="Proteomes" id="UP001163223"/>
    </source>
</evidence>
<name>A0ACD4NPK6_9HYPH</name>
<sequence>MKLAIDAMHCGGCVRSVTRAVQKLDPAASVAADLDAKRVEVDTARRPEEIVAALDAAGFPAVVVAA</sequence>
<keyword evidence="2" id="KW-1185">Reference proteome</keyword>
<protein>
    <submittedName>
        <fullName evidence="1">Heavy-metal-associated domain-containing protein</fullName>
    </submittedName>
</protein>
<reference evidence="1" key="1">
    <citation type="submission" date="2022-11" db="EMBL/GenBank/DDBJ databases">
        <title>beta-Carotene-producing bacterium, Jeongeuplla avenae sp. nov., alleviates the salt stress of Arabidopsis seedlings.</title>
        <authorList>
            <person name="Jiang L."/>
            <person name="Lee J."/>
        </authorList>
    </citation>
    <scope>NUCLEOTIDE SEQUENCE</scope>
    <source>
        <strain evidence="1">DY_R2A_6</strain>
    </source>
</reference>
<accession>A0ACD4NPK6</accession>